<dbReference type="InterPro" id="IPR029063">
    <property type="entry name" value="SAM-dependent_MTases_sf"/>
</dbReference>
<accession>A0A481ZD14</accession>
<dbReference type="SUPFAM" id="SSF53335">
    <property type="entry name" value="S-adenosyl-L-methionine-dependent methyltransferases"/>
    <property type="match status" value="1"/>
</dbReference>
<dbReference type="Pfam" id="PF13489">
    <property type="entry name" value="Methyltransf_23"/>
    <property type="match status" value="1"/>
</dbReference>
<gene>
    <name evidence="2" type="ORF">LCPAC404_00690</name>
</gene>
<feature type="compositionally biased region" description="Basic and acidic residues" evidence="1">
    <location>
        <begin position="8"/>
        <end position="22"/>
    </location>
</feature>
<feature type="region of interest" description="Disordered" evidence="1">
    <location>
        <begin position="1"/>
        <end position="35"/>
    </location>
</feature>
<reference evidence="2" key="1">
    <citation type="journal article" date="2019" name="MBio">
        <title>Virus Genomes from Deep Sea Sediments Expand the Ocean Megavirome and Support Independent Origins of Viral Gigantism.</title>
        <authorList>
            <person name="Backstrom D."/>
            <person name="Yutin N."/>
            <person name="Jorgensen S.L."/>
            <person name="Dharamshi J."/>
            <person name="Homa F."/>
            <person name="Zaremba-Niedwiedzka K."/>
            <person name="Spang A."/>
            <person name="Wolf Y.I."/>
            <person name="Koonin E.V."/>
            <person name="Ettema T.J."/>
        </authorList>
    </citation>
    <scope>NUCLEOTIDE SEQUENCE</scope>
</reference>
<name>A0A481ZD14_9VIRU</name>
<dbReference type="Gene3D" id="3.40.50.150">
    <property type="entry name" value="Vaccinia Virus protein VP39"/>
    <property type="match status" value="1"/>
</dbReference>
<sequence length="355" mass="41782">MSVPSRIGRSERKTGGSFETRRRTPRRGTPVRSTRFVRKKAPSDIEFKTPNDPTIIFTSLNSWYETDRKEYRITVNKIRKFLQKQLRKVLFHEKIFSDTLTKMMNLIDNRDYPQTDLVTLTKLKRFFDTGAIRQEAKTKLKSEEKVDVSEQAKLRQQGRERRGRQESRLTDIQRYLDPIKNTVETYFDIGASEGDITRTIRDYVNPNVTIAFDIDGKQETIDNIMFKRNKPGQIDEPDNNADLVTVFMTLHHFEHLTQMLKEIRRVLKPGGRLIIRDHDTSTKYLALFFDFLHAYYMVVAGDEATPEEFVKSYISFYKSKDTWNELISDAGFKLLFRSFPKKVDFTNAFYSVFEK</sequence>
<protein>
    <submittedName>
        <fullName evidence="2">SAM dependent methyltransferase</fullName>
    </submittedName>
</protein>
<evidence type="ECO:0000313" key="2">
    <source>
        <dbReference type="EMBL" id="QBK93365.1"/>
    </source>
</evidence>
<organism evidence="2">
    <name type="scientific">Pithovirus LCPAC404</name>
    <dbReference type="NCBI Taxonomy" id="2506597"/>
    <lineage>
        <taxon>Viruses</taxon>
        <taxon>Pithoviruses</taxon>
    </lineage>
</organism>
<keyword evidence="2" id="KW-0808">Transferase</keyword>
<proteinExistence type="predicted"/>
<evidence type="ECO:0000256" key="1">
    <source>
        <dbReference type="SAM" id="MobiDB-lite"/>
    </source>
</evidence>
<dbReference type="PANTHER" id="PTHR43591">
    <property type="entry name" value="METHYLTRANSFERASE"/>
    <property type="match status" value="1"/>
</dbReference>
<dbReference type="GO" id="GO:0008168">
    <property type="term" value="F:methyltransferase activity"/>
    <property type="evidence" value="ECO:0007669"/>
    <property type="project" value="UniProtKB-KW"/>
</dbReference>
<dbReference type="CDD" id="cd02440">
    <property type="entry name" value="AdoMet_MTases"/>
    <property type="match status" value="1"/>
</dbReference>
<keyword evidence="2" id="KW-0489">Methyltransferase</keyword>
<feature type="region of interest" description="Disordered" evidence="1">
    <location>
        <begin position="147"/>
        <end position="167"/>
    </location>
</feature>
<dbReference type="EMBL" id="MK500595">
    <property type="protein sequence ID" value="QBK93365.1"/>
    <property type="molecule type" value="Genomic_DNA"/>
</dbReference>
<dbReference type="GO" id="GO:0032259">
    <property type="term" value="P:methylation"/>
    <property type="evidence" value="ECO:0007669"/>
    <property type="project" value="UniProtKB-KW"/>
</dbReference>